<keyword evidence="2" id="KW-1185">Reference proteome</keyword>
<organism evidence="1 2">
    <name type="scientific">Roseateles aquae</name>
    <dbReference type="NCBI Taxonomy" id="3077235"/>
    <lineage>
        <taxon>Bacteria</taxon>
        <taxon>Pseudomonadati</taxon>
        <taxon>Pseudomonadota</taxon>
        <taxon>Betaproteobacteria</taxon>
        <taxon>Burkholderiales</taxon>
        <taxon>Sphaerotilaceae</taxon>
        <taxon>Roseateles</taxon>
    </lineage>
</organism>
<evidence type="ECO:0000313" key="2">
    <source>
        <dbReference type="Proteomes" id="UP001246372"/>
    </source>
</evidence>
<sequence length="339" mass="37129">MRWPWQTRANSLRLSLRMTPELFAYVLGEPGAALRSWGAIWRGGDSEDDFNRRIKALGLQAGEVQALLEPPDYQILKVDSPKVPAAEMKAAARWQIKEMVEHKLEELTLDVLHVGIDVHRGQPQMFVIAAQNSALRQLNERAGALQLGLDIADIWETALRNLQSAQAKHDGLGERACAALLWRDGEPCLLCICAEGELYYTRRLDSDARLLARAIQSDKPAASLEAGLSFEAPPTDANGIVDYSSGGEESALVIELQRSIDVWERSTPDLPLARLYVVAAEHAEPLAALLQRELGLRSSALQLGEIFSGLQAGDAQQQLELAACLPLLGASLRDSGKEL</sequence>
<dbReference type="RefSeq" id="WP_315649259.1">
    <property type="nucleotide sequence ID" value="NZ_JAVXZY010000002.1"/>
</dbReference>
<dbReference type="Proteomes" id="UP001246372">
    <property type="component" value="Unassembled WGS sequence"/>
</dbReference>
<name>A0ABU3P9I9_9BURK</name>
<reference evidence="1" key="1">
    <citation type="submission" date="2023-09" db="EMBL/GenBank/DDBJ databases">
        <title>Paucibacter sp. APW11 Genome sequencing and assembly.</title>
        <authorList>
            <person name="Kim I."/>
        </authorList>
    </citation>
    <scope>NUCLEOTIDE SEQUENCE</scope>
    <source>
        <strain evidence="1">APW11</strain>
    </source>
</reference>
<protein>
    <recommendedName>
        <fullName evidence="3">MSHA biogenesis protein MshI</fullName>
    </recommendedName>
</protein>
<proteinExistence type="predicted"/>
<accession>A0ABU3P9I9</accession>
<gene>
    <name evidence="1" type="ORF">RQP53_05660</name>
</gene>
<evidence type="ECO:0000313" key="1">
    <source>
        <dbReference type="EMBL" id="MDT8998753.1"/>
    </source>
</evidence>
<dbReference type="InterPro" id="IPR043129">
    <property type="entry name" value="ATPase_NBD"/>
</dbReference>
<dbReference type="SUPFAM" id="SSF53067">
    <property type="entry name" value="Actin-like ATPase domain"/>
    <property type="match status" value="1"/>
</dbReference>
<evidence type="ECO:0008006" key="3">
    <source>
        <dbReference type="Google" id="ProtNLM"/>
    </source>
</evidence>
<dbReference type="EMBL" id="JAVXZY010000002">
    <property type="protein sequence ID" value="MDT8998753.1"/>
    <property type="molecule type" value="Genomic_DNA"/>
</dbReference>
<comment type="caution">
    <text evidence="1">The sequence shown here is derived from an EMBL/GenBank/DDBJ whole genome shotgun (WGS) entry which is preliminary data.</text>
</comment>